<evidence type="ECO:0000313" key="3">
    <source>
        <dbReference type="Proteomes" id="UP000290433"/>
    </source>
</evidence>
<protein>
    <submittedName>
        <fullName evidence="2">Uncharacterized protein</fullName>
    </submittedName>
</protein>
<organism evidence="2 3">
    <name type="scientific">Flavobacterium anhuiense</name>
    <dbReference type="NCBI Taxonomy" id="459526"/>
    <lineage>
        <taxon>Bacteria</taxon>
        <taxon>Pseudomonadati</taxon>
        <taxon>Bacteroidota</taxon>
        <taxon>Flavobacteriia</taxon>
        <taxon>Flavobacteriales</taxon>
        <taxon>Flavobacteriaceae</taxon>
        <taxon>Flavobacterium</taxon>
    </lineage>
</organism>
<comment type="caution">
    <text evidence="2">The sequence shown here is derived from an EMBL/GenBank/DDBJ whole genome shotgun (WGS) entry which is preliminary data.</text>
</comment>
<reference evidence="2 3" key="1">
    <citation type="submission" date="2014-12" db="EMBL/GenBank/DDBJ databases">
        <title>Genome sequence of Flavobacterium anhuiense RCM74.</title>
        <authorList>
            <person name="Kim J.F."/>
            <person name="Song J.Y."/>
            <person name="Kwak M.-J."/>
            <person name="Lee S.-W."/>
        </authorList>
    </citation>
    <scope>NUCLEOTIDE SEQUENCE [LARGE SCALE GENOMIC DNA]</scope>
    <source>
        <strain evidence="2 3">RCM74</strain>
    </source>
</reference>
<keyword evidence="1" id="KW-0812">Transmembrane</keyword>
<name>A0A444VZ02_9FLAO</name>
<keyword evidence="1" id="KW-1133">Transmembrane helix</keyword>
<gene>
    <name evidence="2" type="ORF">NU08_2318</name>
</gene>
<sequence>MMDSKIVVKILIIGLTTVLSLTIFTEKDFVKETLSGYINSKHPAIDA</sequence>
<dbReference type="EMBL" id="JUIV01000007">
    <property type="protein sequence ID" value="RYJ38732.1"/>
    <property type="molecule type" value="Genomic_DNA"/>
</dbReference>
<feature type="transmembrane region" description="Helical" evidence="1">
    <location>
        <begin position="6"/>
        <end position="24"/>
    </location>
</feature>
<dbReference type="RefSeq" id="WP_165352449.1">
    <property type="nucleotide sequence ID" value="NZ_JUIV01000007.1"/>
</dbReference>
<keyword evidence="1" id="KW-0472">Membrane</keyword>
<dbReference type="AlphaFoldDB" id="A0A444VZ02"/>
<dbReference type="Proteomes" id="UP000290433">
    <property type="component" value="Unassembled WGS sequence"/>
</dbReference>
<proteinExistence type="predicted"/>
<evidence type="ECO:0000313" key="2">
    <source>
        <dbReference type="EMBL" id="RYJ38732.1"/>
    </source>
</evidence>
<evidence type="ECO:0000256" key="1">
    <source>
        <dbReference type="SAM" id="Phobius"/>
    </source>
</evidence>
<accession>A0A444VZ02</accession>